<reference evidence="2" key="1">
    <citation type="journal article" date="2022" name="Mol. Ecol. Resour.">
        <title>The genomes of chicory, endive, great burdock and yacon provide insights into Asteraceae palaeo-polyploidization history and plant inulin production.</title>
        <authorList>
            <person name="Fan W."/>
            <person name="Wang S."/>
            <person name="Wang H."/>
            <person name="Wang A."/>
            <person name="Jiang F."/>
            <person name="Liu H."/>
            <person name="Zhao H."/>
            <person name="Xu D."/>
            <person name="Zhang Y."/>
        </authorList>
    </citation>
    <scope>NUCLEOTIDE SEQUENCE [LARGE SCALE GENOMIC DNA]</scope>
    <source>
        <strain evidence="2">cv. Punajuju</strain>
    </source>
</reference>
<comment type="caution">
    <text evidence="1">The sequence shown here is derived from an EMBL/GenBank/DDBJ whole genome shotgun (WGS) entry which is preliminary data.</text>
</comment>
<evidence type="ECO:0000313" key="1">
    <source>
        <dbReference type="EMBL" id="KAI3753475.1"/>
    </source>
</evidence>
<dbReference type="Proteomes" id="UP001055811">
    <property type="component" value="Linkage Group LG04"/>
</dbReference>
<organism evidence="1 2">
    <name type="scientific">Cichorium intybus</name>
    <name type="common">Chicory</name>
    <dbReference type="NCBI Taxonomy" id="13427"/>
    <lineage>
        <taxon>Eukaryota</taxon>
        <taxon>Viridiplantae</taxon>
        <taxon>Streptophyta</taxon>
        <taxon>Embryophyta</taxon>
        <taxon>Tracheophyta</taxon>
        <taxon>Spermatophyta</taxon>
        <taxon>Magnoliopsida</taxon>
        <taxon>eudicotyledons</taxon>
        <taxon>Gunneridae</taxon>
        <taxon>Pentapetalae</taxon>
        <taxon>asterids</taxon>
        <taxon>campanulids</taxon>
        <taxon>Asterales</taxon>
        <taxon>Asteraceae</taxon>
        <taxon>Cichorioideae</taxon>
        <taxon>Cichorieae</taxon>
        <taxon>Cichoriinae</taxon>
        <taxon>Cichorium</taxon>
    </lineage>
</organism>
<dbReference type="EMBL" id="CM042012">
    <property type="protein sequence ID" value="KAI3753475.1"/>
    <property type="molecule type" value="Genomic_DNA"/>
</dbReference>
<sequence length="75" mass="8238">MLVQTFRKETSSSNSSKPFGFCPEGTFPDGTKLITVHDPVSCENGNLEMALHGSFLLGQQSVLSFFNINFTYLAC</sequence>
<gene>
    <name evidence="1" type="ORF">L2E82_25529</name>
</gene>
<accession>A0ACB9E469</accession>
<reference evidence="1 2" key="2">
    <citation type="journal article" date="2022" name="Mol. Ecol. Resour.">
        <title>The genomes of chicory, endive, great burdock and yacon provide insights into Asteraceae paleo-polyploidization history and plant inulin production.</title>
        <authorList>
            <person name="Fan W."/>
            <person name="Wang S."/>
            <person name="Wang H."/>
            <person name="Wang A."/>
            <person name="Jiang F."/>
            <person name="Liu H."/>
            <person name="Zhao H."/>
            <person name="Xu D."/>
            <person name="Zhang Y."/>
        </authorList>
    </citation>
    <scope>NUCLEOTIDE SEQUENCE [LARGE SCALE GENOMIC DNA]</scope>
    <source>
        <strain evidence="2">cv. Punajuju</strain>
        <tissue evidence="1">Leaves</tissue>
    </source>
</reference>
<keyword evidence="2" id="KW-1185">Reference proteome</keyword>
<evidence type="ECO:0000313" key="2">
    <source>
        <dbReference type="Proteomes" id="UP001055811"/>
    </source>
</evidence>
<protein>
    <submittedName>
        <fullName evidence="1">Uncharacterized protein</fullName>
    </submittedName>
</protein>
<name>A0ACB9E469_CICIN</name>
<proteinExistence type="predicted"/>